<sequence length="613" mass="68572">SFSSSIFLTEFLSVGLCDAPPRLPSAELKKLYRGITVFPYNSMVEYVCRPGYMRNVNSQGILVCGGNNQWHGSRDFCIPKLCPYPTEPANGRLVLGESFIFGSTVNFTCNTGYRLVGDSEIRCVIKNGVLTWDRDIPICDPIPCTPPPEIANGEHSGAGKDLFEFGASVTYWCHTVRRGERPFSLVGDASIFCTTTDNVNGVWSKPAPECRVVSCEHPRVENGQLLSGYRAEYGYRDTAVFDCNFRYTINGSDASTCGENGLWDPPLPLCQLSSCDDPPDVRNAVKAKLAGNLFPVETIITYECREGHQFSLGETTRHIKCLPNFTWSETPDACERIRCQRPDINNGKPLNIYEDKDDYMYGDRLEITCNDGFAFKGRGSNVVLRCASDGTWDPEIPECTEVVRCPKPTVERGRVTPQRVTFPYGTAVRFSCEEGFALQGDAESQCLADGTWDPPPPSCRPGGYQTQADAPRPVCRSRGCCFFHQEQVEFAGHVLLCVLPLHYFLSHIFLPVQCSQPLRGEDLVIYSPRLWYGVNETLLFYCRQGGRQSASSKSTCSANGTWIPQPTCKKRDTCEKILRKRETFQCGVPLTELKTLLEVQKLYLEIQKLEKEL</sequence>
<evidence type="ECO:0000256" key="6">
    <source>
        <dbReference type="PROSITE-ProRule" id="PRU00302"/>
    </source>
</evidence>
<dbReference type="Pfam" id="PF00084">
    <property type="entry name" value="Sushi"/>
    <property type="match status" value="8"/>
</dbReference>
<evidence type="ECO:0000256" key="3">
    <source>
        <dbReference type="ARBA" id="ARBA00022737"/>
    </source>
</evidence>
<evidence type="ECO:0000313" key="9">
    <source>
        <dbReference type="Proteomes" id="UP000522270"/>
    </source>
</evidence>
<keyword evidence="1 6" id="KW-0768">Sushi</keyword>
<comment type="caution">
    <text evidence="6">Lacks conserved residue(s) required for the propagation of feature annotation.</text>
</comment>
<dbReference type="SUPFAM" id="SSF57535">
    <property type="entry name" value="Complement control module/SCR domain"/>
    <property type="match status" value="8"/>
</dbReference>
<proteinExistence type="predicted"/>
<keyword evidence="4 6" id="KW-1015">Disulfide bond</keyword>
<evidence type="ECO:0000313" key="8">
    <source>
        <dbReference type="EMBL" id="NWU62807.1"/>
    </source>
</evidence>
<protein>
    <submittedName>
        <fullName evidence="8">CR1L protein</fullName>
    </submittedName>
</protein>
<dbReference type="InterPro" id="IPR050350">
    <property type="entry name" value="Compl-Cell_Adhes-Reg"/>
</dbReference>
<feature type="domain" description="Sushi" evidence="7">
    <location>
        <begin position="273"/>
        <end position="336"/>
    </location>
</feature>
<keyword evidence="9" id="KW-1185">Reference proteome</keyword>
<dbReference type="Gene3D" id="2.10.70.10">
    <property type="entry name" value="Complement Module, domain 1"/>
    <property type="match status" value="8"/>
</dbReference>
<feature type="non-terminal residue" evidence="8">
    <location>
        <position position="613"/>
    </location>
</feature>
<organism evidence="8 9">
    <name type="scientific">Pterocles burchelli</name>
    <dbReference type="NCBI Taxonomy" id="2585816"/>
    <lineage>
        <taxon>Eukaryota</taxon>
        <taxon>Metazoa</taxon>
        <taxon>Chordata</taxon>
        <taxon>Craniata</taxon>
        <taxon>Vertebrata</taxon>
        <taxon>Euteleostomi</taxon>
        <taxon>Archelosauria</taxon>
        <taxon>Archosauria</taxon>
        <taxon>Dinosauria</taxon>
        <taxon>Saurischia</taxon>
        <taxon>Theropoda</taxon>
        <taxon>Coelurosauria</taxon>
        <taxon>Aves</taxon>
        <taxon>Neognathae</taxon>
        <taxon>Neoaves</taxon>
        <taxon>Columbimorphae</taxon>
        <taxon>Pterocliformes</taxon>
        <taxon>Pteroclidae</taxon>
        <taxon>Pterocles</taxon>
    </lineage>
</organism>
<accession>A0A7K5YBY9</accession>
<feature type="domain" description="Sushi" evidence="7">
    <location>
        <begin position="512"/>
        <end position="570"/>
    </location>
</feature>
<keyword evidence="5" id="KW-0325">Glycoprotein</keyword>
<dbReference type="PROSITE" id="PS50923">
    <property type="entry name" value="SUSHI"/>
    <property type="match status" value="8"/>
</dbReference>
<comment type="caution">
    <text evidence="8">The sequence shown here is derived from an EMBL/GenBank/DDBJ whole genome shotgun (WGS) entry which is preliminary data.</text>
</comment>
<feature type="disulfide bond" evidence="6">
    <location>
        <begin position="243"/>
        <end position="270"/>
    </location>
</feature>
<dbReference type="PANTHER" id="PTHR19325">
    <property type="entry name" value="COMPLEMENT COMPONENT-RELATED SUSHI DOMAIN-CONTAINING"/>
    <property type="match status" value="1"/>
</dbReference>
<dbReference type="InterPro" id="IPR035976">
    <property type="entry name" value="Sushi/SCR/CCP_sf"/>
</dbReference>
<evidence type="ECO:0000256" key="2">
    <source>
        <dbReference type="ARBA" id="ARBA00022729"/>
    </source>
</evidence>
<dbReference type="EMBL" id="VYZE01000073">
    <property type="protein sequence ID" value="NWU62807.1"/>
    <property type="molecule type" value="Genomic_DNA"/>
</dbReference>
<feature type="domain" description="Sushi" evidence="7">
    <location>
        <begin position="403"/>
        <end position="461"/>
    </location>
</feature>
<evidence type="ECO:0000256" key="1">
    <source>
        <dbReference type="ARBA" id="ARBA00022659"/>
    </source>
</evidence>
<keyword evidence="3" id="KW-0677">Repeat</keyword>
<dbReference type="Gene3D" id="1.20.5.3730">
    <property type="match status" value="1"/>
</dbReference>
<evidence type="ECO:0000256" key="4">
    <source>
        <dbReference type="ARBA" id="ARBA00023157"/>
    </source>
</evidence>
<feature type="domain" description="Sushi" evidence="7">
    <location>
        <begin position="15"/>
        <end position="79"/>
    </location>
</feature>
<dbReference type="FunFam" id="2.10.70.10:FF:000014">
    <property type="entry name" value="Membrane cofactor protein"/>
    <property type="match status" value="2"/>
</dbReference>
<dbReference type="OrthoDB" id="8961654at2759"/>
<dbReference type="SMART" id="SM00032">
    <property type="entry name" value="CCP"/>
    <property type="match status" value="8"/>
</dbReference>
<keyword evidence="2" id="KW-0732">Signal</keyword>
<name>A0A7K5YBY9_9AVES</name>
<feature type="disulfide bond" evidence="6">
    <location>
        <begin position="432"/>
        <end position="459"/>
    </location>
</feature>
<feature type="domain" description="Sushi" evidence="7">
    <location>
        <begin position="142"/>
        <end position="212"/>
    </location>
</feature>
<feature type="domain" description="Sushi" evidence="7">
    <location>
        <begin position="213"/>
        <end position="272"/>
    </location>
</feature>
<dbReference type="CDD" id="cd00033">
    <property type="entry name" value="CCP"/>
    <property type="match status" value="8"/>
</dbReference>
<reference evidence="8 9" key="1">
    <citation type="submission" date="2019-09" db="EMBL/GenBank/DDBJ databases">
        <title>Bird 10,000 Genomes (B10K) Project - Family phase.</title>
        <authorList>
            <person name="Zhang G."/>
        </authorList>
    </citation>
    <scope>NUCLEOTIDE SEQUENCE [LARGE SCALE GENOMIC DNA]</scope>
    <source>
        <strain evidence="8">B10K-DU-027-49</strain>
        <tissue evidence="8">Muscle</tissue>
    </source>
</reference>
<dbReference type="Proteomes" id="UP000522270">
    <property type="component" value="Unassembled WGS sequence"/>
</dbReference>
<feature type="domain" description="Sushi" evidence="7">
    <location>
        <begin position="337"/>
        <end position="401"/>
    </location>
</feature>
<evidence type="ECO:0000256" key="5">
    <source>
        <dbReference type="ARBA" id="ARBA00023180"/>
    </source>
</evidence>
<dbReference type="AlphaFoldDB" id="A0A7K5YBY9"/>
<feature type="non-terminal residue" evidence="8">
    <location>
        <position position="1"/>
    </location>
</feature>
<dbReference type="InterPro" id="IPR000436">
    <property type="entry name" value="Sushi_SCR_CCP_dom"/>
</dbReference>
<evidence type="ECO:0000259" key="7">
    <source>
        <dbReference type="PROSITE" id="PS50923"/>
    </source>
</evidence>
<feature type="domain" description="Sushi" evidence="7">
    <location>
        <begin position="80"/>
        <end position="141"/>
    </location>
</feature>
<gene>
    <name evidence="8" type="primary">Cr1l</name>
    <name evidence="8" type="ORF">PTEBUR_R03067</name>
</gene>
<dbReference type="PANTHER" id="PTHR19325:SF575">
    <property type="entry name" value="LOCOMOTION-RELATED PROTEIN HIKARU GENKI"/>
    <property type="match status" value="1"/>
</dbReference>